<evidence type="ECO:0000256" key="4">
    <source>
        <dbReference type="ARBA" id="ARBA00023125"/>
    </source>
</evidence>
<evidence type="ECO:0000259" key="8">
    <source>
        <dbReference type="SMART" id="SM00906"/>
    </source>
</evidence>
<dbReference type="PROSITE" id="PS50007">
    <property type="entry name" value="PIPLC_X_DOMAIN"/>
    <property type="match status" value="1"/>
</dbReference>
<evidence type="ECO:0000256" key="2">
    <source>
        <dbReference type="ARBA" id="ARBA00022833"/>
    </source>
</evidence>
<dbReference type="PANTHER" id="PTHR31313">
    <property type="entry name" value="TY1 ENHANCER ACTIVATOR"/>
    <property type="match status" value="1"/>
</dbReference>
<dbReference type="Proteomes" id="UP000654370">
    <property type="component" value="Unassembled WGS sequence"/>
</dbReference>
<dbReference type="InterPro" id="IPR051615">
    <property type="entry name" value="Transcr_Regulatory_Elem"/>
</dbReference>
<evidence type="ECO:0000256" key="5">
    <source>
        <dbReference type="ARBA" id="ARBA00023163"/>
    </source>
</evidence>
<feature type="compositionally biased region" description="Low complexity" evidence="7">
    <location>
        <begin position="37"/>
        <end position="53"/>
    </location>
</feature>
<gene>
    <name evidence="9" type="ORF">INT43_002994</name>
</gene>
<reference evidence="9" key="1">
    <citation type="submission" date="2020-12" db="EMBL/GenBank/DDBJ databases">
        <title>Metabolic potential, ecology and presence of endohyphal bacteria is reflected in genomic diversity of Mucoromycotina.</title>
        <authorList>
            <person name="Muszewska A."/>
            <person name="Okrasinska A."/>
            <person name="Steczkiewicz K."/>
            <person name="Drgas O."/>
            <person name="Orlowska M."/>
            <person name="Perlinska-Lenart U."/>
            <person name="Aleksandrzak-Piekarczyk T."/>
            <person name="Szatraj K."/>
            <person name="Zielenkiewicz U."/>
            <person name="Pilsyk S."/>
            <person name="Malc E."/>
            <person name="Mieczkowski P."/>
            <person name="Kruszewska J.S."/>
            <person name="Biernat P."/>
            <person name="Pawlowska J."/>
        </authorList>
    </citation>
    <scope>NUCLEOTIDE SEQUENCE</scope>
    <source>
        <strain evidence="9">WA0000067209</strain>
    </source>
</reference>
<comment type="caution">
    <text evidence="9">The sequence shown here is derived from an EMBL/GenBank/DDBJ whole genome shotgun (WGS) entry which is preliminary data.</text>
</comment>
<keyword evidence="6" id="KW-0539">Nucleus</keyword>
<dbReference type="InterPro" id="IPR007219">
    <property type="entry name" value="XnlR_reg_dom"/>
</dbReference>
<evidence type="ECO:0000256" key="1">
    <source>
        <dbReference type="ARBA" id="ARBA00022723"/>
    </source>
</evidence>
<keyword evidence="5" id="KW-0804">Transcription</keyword>
<feature type="region of interest" description="Disordered" evidence="7">
    <location>
        <begin position="28"/>
        <end position="59"/>
    </location>
</feature>
<evidence type="ECO:0000256" key="3">
    <source>
        <dbReference type="ARBA" id="ARBA00023015"/>
    </source>
</evidence>
<name>A0A8H7PP96_MORIS</name>
<proteinExistence type="predicted"/>
<evidence type="ECO:0000313" key="10">
    <source>
        <dbReference type="Proteomes" id="UP000654370"/>
    </source>
</evidence>
<evidence type="ECO:0000313" key="9">
    <source>
        <dbReference type="EMBL" id="KAG2177747.1"/>
    </source>
</evidence>
<dbReference type="EMBL" id="JAEPQZ010000008">
    <property type="protein sequence ID" value="KAG2177747.1"/>
    <property type="molecule type" value="Genomic_DNA"/>
</dbReference>
<dbReference type="GO" id="GO:0006351">
    <property type="term" value="P:DNA-templated transcription"/>
    <property type="evidence" value="ECO:0007669"/>
    <property type="project" value="InterPro"/>
</dbReference>
<dbReference type="PANTHER" id="PTHR31313:SF81">
    <property type="entry name" value="TY1 ENHANCER ACTIVATOR"/>
    <property type="match status" value="1"/>
</dbReference>
<dbReference type="AlphaFoldDB" id="A0A8H7PP96"/>
<keyword evidence="2" id="KW-0862">Zinc</keyword>
<organism evidence="9 10">
    <name type="scientific">Mortierella isabellina</name>
    <name type="common">Filamentous fungus</name>
    <name type="synonym">Umbelopsis isabellina</name>
    <dbReference type="NCBI Taxonomy" id="91625"/>
    <lineage>
        <taxon>Eukaryota</taxon>
        <taxon>Fungi</taxon>
        <taxon>Fungi incertae sedis</taxon>
        <taxon>Mucoromycota</taxon>
        <taxon>Mucoromycotina</taxon>
        <taxon>Umbelopsidomycetes</taxon>
        <taxon>Umbelopsidales</taxon>
        <taxon>Umbelopsidaceae</taxon>
        <taxon>Umbelopsis</taxon>
    </lineage>
</organism>
<feature type="domain" description="Xylanolytic transcriptional activator regulatory" evidence="8">
    <location>
        <begin position="280"/>
        <end position="353"/>
    </location>
</feature>
<dbReference type="Pfam" id="PF04082">
    <property type="entry name" value="Fungal_trans"/>
    <property type="match status" value="1"/>
</dbReference>
<evidence type="ECO:0000256" key="6">
    <source>
        <dbReference type="ARBA" id="ARBA00023242"/>
    </source>
</evidence>
<feature type="compositionally biased region" description="Polar residues" evidence="7">
    <location>
        <begin position="688"/>
        <end position="699"/>
    </location>
</feature>
<keyword evidence="3" id="KW-0805">Transcription regulation</keyword>
<keyword evidence="10" id="KW-1185">Reference proteome</keyword>
<evidence type="ECO:0000256" key="7">
    <source>
        <dbReference type="SAM" id="MobiDB-lite"/>
    </source>
</evidence>
<dbReference type="GO" id="GO:0008270">
    <property type="term" value="F:zinc ion binding"/>
    <property type="evidence" value="ECO:0007669"/>
    <property type="project" value="InterPro"/>
</dbReference>
<dbReference type="GO" id="GO:0003677">
    <property type="term" value="F:DNA binding"/>
    <property type="evidence" value="ECO:0007669"/>
    <property type="project" value="UniProtKB-KW"/>
</dbReference>
<protein>
    <recommendedName>
        <fullName evidence="8">Xylanolytic transcriptional activator regulatory domain-containing protein</fullName>
    </recommendedName>
</protein>
<dbReference type="OrthoDB" id="1924787at2759"/>
<sequence>MYLHEAGHVGTLERRINRMEALLAAVDQHSEENSRGSPEQSSQSVTSSYTPHSDQQEEPVRASINNVARQNNLHTQKIPEEDLDLARFESVRYLGDLSAIKFLSKSFSLEDSMSSYLPGHHVERLGKDTFLCAANRVPDDPSDSNLQDYNTRSKWLKNYVGLDVTACDRLIALYFLNIHPIFPIVNKHTFLLRYRGQSKSYPSTIVFNAMLGAAARYLEISEHTSIPNTKDHRALSDVLFERVLKEVFLQSVSGPSLPMVQAIILLLNHHATLDSKGSECYLLSGIAIRMAQDLGLHQSCEEWTMPEAEKQTRKRIWWSLYIMDRFNSALFGKPLSIIDEDCDVSLPDENAPWREIADTYPKSADSRNNAVFPSMADTQNQKYEPKEDRPLYQMFLQLAKLSEIIGQILQGLYTTRAKQQSYIQGSDNLVTRLDHELTIWRFGLIKVLQETDTTQQNELNLTPVAESYKQGKPNPLSSYSSFRICTSAAERSLGLACNLSPSDFLRFSWHFNLYSVLHSGLMCVYNAKNPDARISTRAKSDLAKCVGLLKRVRNMSASAMKIDSLVHNMMKLQEVDITGYDSSEDSSAGDEVNETKHKKVAKLLNNVPTAAKSEPPVVDTIMESNRDQEMSQPSFQMDNVALNLLPNIGQNGAFDTDEAFTLKQFGLSKDNDFSYLKALDSITGDNDIWSSDGSSNQKPSLPDVSMPWNIDKNSNQVSSSIFQSGYLMSGIPSKPVGYAEEFPNLLSGGIPTGPAVAASENTLFRYTPNNPFWSIPASCDWDEWKSFYNQAAPSIPGNNPSAGVW</sequence>
<feature type="region of interest" description="Disordered" evidence="7">
    <location>
        <begin position="688"/>
        <end position="709"/>
    </location>
</feature>
<dbReference type="CDD" id="cd12148">
    <property type="entry name" value="fungal_TF_MHR"/>
    <property type="match status" value="1"/>
</dbReference>
<keyword evidence="4" id="KW-0238">DNA-binding</keyword>
<dbReference type="SMART" id="SM00906">
    <property type="entry name" value="Fungal_trans"/>
    <property type="match status" value="1"/>
</dbReference>
<keyword evidence="1" id="KW-0479">Metal-binding</keyword>
<accession>A0A8H7PP96</accession>